<dbReference type="Pfam" id="PF03467">
    <property type="entry name" value="Smg4_UPF3"/>
    <property type="match status" value="1"/>
</dbReference>
<dbReference type="GO" id="GO:0005730">
    <property type="term" value="C:nucleolus"/>
    <property type="evidence" value="ECO:0007669"/>
    <property type="project" value="TreeGrafter"/>
</dbReference>
<dbReference type="InterPro" id="IPR005120">
    <property type="entry name" value="UPF3_dom"/>
</dbReference>
<feature type="domain" description="UPF3" evidence="6">
    <location>
        <begin position="150"/>
        <end position="279"/>
    </location>
</feature>
<evidence type="ECO:0000259" key="6">
    <source>
        <dbReference type="Pfam" id="PF03467"/>
    </source>
</evidence>
<dbReference type="InterPro" id="IPR035979">
    <property type="entry name" value="RBD_domain_sf"/>
</dbReference>
<evidence type="ECO:0000313" key="9">
    <source>
        <dbReference type="Proteomes" id="UP000078550"/>
    </source>
</evidence>
<evidence type="ECO:0000256" key="2">
    <source>
        <dbReference type="ARBA" id="ARBA00005991"/>
    </source>
</evidence>
<dbReference type="Gene3D" id="3.30.70.330">
    <property type="match status" value="1"/>
</dbReference>
<dbReference type="EMBL" id="FLRE01000158">
    <property type="protein sequence ID" value="SBT41511.1"/>
    <property type="molecule type" value="Genomic_DNA"/>
</dbReference>
<name>A0A1A8ZC06_PLAOA</name>
<dbReference type="GO" id="GO:0003729">
    <property type="term" value="F:mRNA binding"/>
    <property type="evidence" value="ECO:0007669"/>
    <property type="project" value="TreeGrafter"/>
</dbReference>
<dbReference type="GO" id="GO:0000184">
    <property type="term" value="P:nuclear-transcribed mRNA catabolic process, nonsense-mediated decay"/>
    <property type="evidence" value="ECO:0007669"/>
    <property type="project" value="UniProtKB-KW"/>
</dbReference>
<dbReference type="InterPro" id="IPR039722">
    <property type="entry name" value="Upf3"/>
</dbReference>
<proteinExistence type="inferred from homology"/>
<comment type="similarity">
    <text evidence="2">Belongs to the RENT3 family.</text>
</comment>
<evidence type="ECO:0000256" key="5">
    <source>
        <dbReference type="SAM" id="MobiDB-lite"/>
    </source>
</evidence>
<reference evidence="8" key="2">
    <citation type="submission" date="2016-05" db="EMBL/GenBank/DDBJ databases">
        <authorList>
            <person name="Lavstsen T."/>
            <person name="Jespersen J.S."/>
        </authorList>
    </citation>
    <scope>NUCLEOTIDE SEQUENCE [LARGE SCALE GENOMIC DNA]</scope>
</reference>
<evidence type="ECO:0000313" key="10">
    <source>
        <dbReference type="Proteomes" id="UP000078555"/>
    </source>
</evidence>
<feature type="compositionally biased region" description="Basic and acidic residues" evidence="5">
    <location>
        <begin position="43"/>
        <end position="74"/>
    </location>
</feature>
<dbReference type="SUPFAM" id="SSF54928">
    <property type="entry name" value="RNA-binding domain, RBD"/>
    <property type="match status" value="1"/>
</dbReference>
<evidence type="ECO:0000313" key="8">
    <source>
        <dbReference type="EMBL" id="SBT41511.1"/>
    </source>
</evidence>
<evidence type="ECO:0000256" key="1">
    <source>
        <dbReference type="ARBA" id="ARBA00004123"/>
    </source>
</evidence>
<dbReference type="PANTHER" id="PTHR13112">
    <property type="entry name" value="UPF3 REGULATOR OF NONSENSE TRANSCRIPTS-LIKE PROTEIN"/>
    <property type="match status" value="1"/>
</dbReference>
<feature type="region of interest" description="Disordered" evidence="5">
    <location>
        <begin position="1"/>
        <end position="74"/>
    </location>
</feature>
<feature type="compositionally biased region" description="Basic residues" evidence="5">
    <location>
        <begin position="8"/>
        <end position="19"/>
    </location>
</feature>
<dbReference type="AlphaFoldDB" id="A0A1A8ZC06"/>
<dbReference type="PANTHER" id="PTHR13112:SF0">
    <property type="entry name" value="FI21285P1"/>
    <property type="match status" value="1"/>
</dbReference>
<keyword evidence="4" id="KW-0539">Nucleus</keyword>
<dbReference type="InterPro" id="IPR012677">
    <property type="entry name" value="Nucleotide-bd_a/b_plait_sf"/>
</dbReference>
<dbReference type="GO" id="GO:0005737">
    <property type="term" value="C:cytoplasm"/>
    <property type="evidence" value="ECO:0007669"/>
    <property type="project" value="TreeGrafter"/>
</dbReference>
<comment type="subcellular location">
    <subcellularLocation>
        <location evidence="1">Nucleus</location>
    </subcellularLocation>
</comment>
<keyword evidence="10" id="KW-1185">Reference proteome</keyword>
<dbReference type="Proteomes" id="UP000078555">
    <property type="component" value="Unassembled WGS sequence"/>
</dbReference>
<dbReference type="CDD" id="cd12455">
    <property type="entry name" value="RRM_like_Smg4_UPF3"/>
    <property type="match status" value="1"/>
</dbReference>
<keyword evidence="3" id="KW-0866">Nonsense-mediated mRNA decay</keyword>
<organism evidence="8 9">
    <name type="scientific">Plasmodium ovale wallikeri</name>
    <dbReference type="NCBI Taxonomy" id="864142"/>
    <lineage>
        <taxon>Eukaryota</taxon>
        <taxon>Sar</taxon>
        <taxon>Alveolata</taxon>
        <taxon>Apicomplexa</taxon>
        <taxon>Aconoidasida</taxon>
        <taxon>Haemosporida</taxon>
        <taxon>Plasmodiidae</taxon>
        <taxon>Plasmodium</taxon>
        <taxon>Plasmodium (Plasmodium)</taxon>
    </lineage>
</organism>
<sequence>MHTYKDRLHMRKGSYKQRKTKGEKMYSHARPYKILQKVNVNENSKKKETNEEKKKHSLRENNSEKHIKENQKKEELRYDESNRKVINNKYGDSNRRVISQKYYNLGSIHCEKYNKEHSRHDEKVKTQVLLKNKKNVLIPLLKKEVSCLKKKKIVIRHLPPTLSETHFFDSFSNNLKDELDYYYYVNGSVGKNAADDMIHSRMYLSFKDDMKTEEFIRTQNGKFFYDANGAKYKANVSFAPNQTLIHKNKSDDRNNTIESDAYFLKCCEEMNNPTQPPKKDIDYYDVINVVKENGSIISPIVLSLRNKLRSHKMK</sequence>
<evidence type="ECO:0000313" key="7">
    <source>
        <dbReference type="EMBL" id="SBT41184.1"/>
    </source>
</evidence>
<dbReference type="EMBL" id="FLRD01000118">
    <property type="protein sequence ID" value="SBT41184.1"/>
    <property type="molecule type" value="Genomic_DNA"/>
</dbReference>
<dbReference type="Proteomes" id="UP000078550">
    <property type="component" value="Unassembled WGS sequence"/>
</dbReference>
<reference evidence="9 10" key="1">
    <citation type="submission" date="2016-05" db="EMBL/GenBank/DDBJ databases">
        <authorList>
            <person name="Naeem Raeece"/>
        </authorList>
    </citation>
    <scope>NUCLEOTIDE SEQUENCE [LARGE SCALE GENOMIC DNA]</scope>
</reference>
<accession>A0A1A8ZC06</accession>
<gene>
    <name evidence="7" type="ORF">POVWA1_043530</name>
    <name evidence="8" type="ORF">POVWA2_042000</name>
</gene>
<evidence type="ECO:0000256" key="4">
    <source>
        <dbReference type="ARBA" id="ARBA00023242"/>
    </source>
</evidence>
<dbReference type="GO" id="GO:0045727">
    <property type="term" value="P:positive regulation of translation"/>
    <property type="evidence" value="ECO:0007669"/>
    <property type="project" value="TreeGrafter"/>
</dbReference>
<protein>
    <submittedName>
        <fullName evidence="8">Regulator of nonsense transcripts 3B, putative (UPF3B)</fullName>
    </submittedName>
</protein>
<evidence type="ECO:0000256" key="3">
    <source>
        <dbReference type="ARBA" id="ARBA00023161"/>
    </source>
</evidence>